<accession>A0A077FFZ9</accession>
<evidence type="ECO:0000313" key="1">
    <source>
        <dbReference type="EMBL" id="AIL64397.1"/>
    </source>
</evidence>
<dbReference type="EMBL" id="CP009048">
    <property type="protein sequence ID" value="AIL64397.1"/>
    <property type="molecule type" value="Genomic_DNA"/>
</dbReference>
<name>A0A077FFZ9_9PSED</name>
<evidence type="ECO:0000313" key="2">
    <source>
        <dbReference type="Proteomes" id="UP000028931"/>
    </source>
</evidence>
<gene>
    <name evidence="1" type="ORF">PSAKL28_52570</name>
</gene>
<dbReference type="HOGENOM" id="CLU_2195935_0_0_6"/>
<organism evidence="1 2">
    <name type="scientific">Pseudomonas alkylphenolica</name>
    <dbReference type="NCBI Taxonomy" id="237609"/>
    <lineage>
        <taxon>Bacteria</taxon>
        <taxon>Pseudomonadati</taxon>
        <taxon>Pseudomonadota</taxon>
        <taxon>Gammaproteobacteria</taxon>
        <taxon>Pseudomonadales</taxon>
        <taxon>Pseudomonadaceae</taxon>
        <taxon>Pseudomonas</taxon>
    </lineage>
</organism>
<dbReference type="Proteomes" id="UP000028931">
    <property type="component" value="Chromosome"/>
</dbReference>
<dbReference type="SUPFAM" id="SSF51182">
    <property type="entry name" value="RmlC-like cupins"/>
    <property type="match status" value="1"/>
</dbReference>
<dbReference type="RefSeq" id="WP_038616105.1">
    <property type="nucleotide sequence ID" value="NZ_CP009048.1"/>
</dbReference>
<dbReference type="InterPro" id="IPR014710">
    <property type="entry name" value="RmlC-like_jellyroll"/>
</dbReference>
<dbReference type="AlphaFoldDB" id="A0A077FFZ9"/>
<proteinExistence type="predicted"/>
<dbReference type="KEGG" id="palk:PSAKL28_52570"/>
<dbReference type="eggNOG" id="COG1917">
    <property type="taxonomic scope" value="Bacteria"/>
</dbReference>
<dbReference type="OrthoDB" id="6555763at2"/>
<reference evidence="1 2" key="1">
    <citation type="submission" date="2014-07" db="EMBL/GenBank/DDBJ databases">
        <authorList>
            <person name="Lee K."/>
            <person name="Lim J.Y."/>
            <person name="Hwang I."/>
        </authorList>
    </citation>
    <scope>NUCLEOTIDE SEQUENCE [LARGE SCALE GENOMIC DNA]</scope>
    <source>
        <strain evidence="1 2">KL28</strain>
    </source>
</reference>
<protein>
    <recommendedName>
        <fullName evidence="3">Cupin domain-containing protein</fullName>
    </recommendedName>
</protein>
<evidence type="ECO:0008006" key="3">
    <source>
        <dbReference type="Google" id="ProtNLM"/>
    </source>
</evidence>
<sequence length="108" mass="11420">MNTANLKDMVKGWFVGGFTPTAFSTQACEVAVKPYQAGDAEAAHYHKIATEVTLVLSGEVEMCGKTWGAGEIIVLEPGDITSFKALSDAVTVVVKVPGALNDKYLVEA</sequence>
<dbReference type="PROSITE" id="PS51257">
    <property type="entry name" value="PROKAR_LIPOPROTEIN"/>
    <property type="match status" value="1"/>
</dbReference>
<dbReference type="InterPro" id="IPR011051">
    <property type="entry name" value="RmlC_Cupin_sf"/>
</dbReference>
<dbReference type="Gene3D" id="2.60.120.10">
    <property type="entry name" value="Jelly Rolls"/>
    <property type="match status" value="1"/>
</dbReference>